<dbReference type="PROSITE" id="PS51194">
    <property type="entry name" value="HELICASE_CTER"/>
    <property type="match status" value="1"/>
</dbReference>
<dbReference type="SMART" id="SM00487">
    <property type="entry name" value="DEXDc"/>
    <property type="match status" value="1"/>
</dbReference>
<dbReference type="EMBL" id="BRXU01000001">
    <property type="protein sequence ID" value="GLC48685.1"/>
    <property type="molecule type" value="Genomic_DNA"/>
</dbReference>
<dbReference type="InterPro" id="IPR014001">
    <property type="entry name" value="Helicase_ATP-bd"/>
</dbReference>
<keyword evidence="1" id="KW-0378">Hydrolase</keyword>
<dbReference type="Gene3D" id="3.40.50.300">
    <property type="entry name" value="P-loop containing nucleotide triphosphate hydrolases"/>
    <property type="match status" value="1"/>
</dbReference>
<dbReference type="InterPro" id="IPR000330">
    <property type="entry name" value="SNF2_N"/>
</dbReference>
<feature type="region of interest" description="Disordered" evidence="2">
    <location>
        <begin position="845"/>
        <end position="901"/>
    </location>
</feature>
<sequence>MDGSSLPEPPHRDGDTGNLRSLLSRAVANSRSSMGTMPAGGNPFARFAHDGSAPGGVSAATAAAGYKQTPPQIPMPMHGLAPAPGPASAAGVRPPAMMNGMGAAPGPYRQEDEMDDLEPSAKRRRPVGRGMHREDDEDDGEPGEPGLHVGGNGAAAGMPPMPYPSSVPTDPSTSLYHTNPLPMGYTTTVTTASGAPGDHAHFRRNAPAPAPAPNRLTSLHQPTRPGLVVHAGAATPGGGFRSITAGAHPHHAPPLPTAATATHGPSTLAAIAVGAYGETMPGAMHNQQVAWPPQGMVPFGAGGIPGGMPGQAAMHGGGLVPNFTTGAGGSHLAAGGHHMVAAHHMGGHMAGGAVNPYGAYGVGAPGMIYGVPQRPSAGSEDSPLVVVGRRRRRNGAPADLSSGGDDDSEDEGSGGADADAAEEVLQRVESISRNLKGALGGIRSHQQIQAGLAGLYGGGGPSAAPRQLVTAADIARAVGSEEVAARLKPYQLVGINYLLQLAAGQVGGAILADEMGLGKTAQTCVYLSCLRPLLDDPGPHLVVVPASLLENWQRELRLWAPNLKVVTYYGPAREQLRHRIKRQWARICAGLDPGPDDEGEQLGQLGEGEEGQGDEGADGDDGYGDGGSGEEEEEVDEEEYGQMPPPVRQSGKGGGCGGLFDVLLTTYTVWEREGPAYGIDRAFLSKWPWSHVVMDEAHALKNSSSTRSKKLRKVAQLAATRIMLTGTPLQNDLLELHALLAFLLPTIFYAGEGADALAEQVAEVARPVPGAGSGAGAAAQAARAAAQGRLVERMKQLLQPFILRRLKSEVADQLVAKQQHTVQLDMVPEQRDLYAATIASMRDEVSKEASQAAPGGGPGRGRGRGRGRPRRGTALQATAEAAASSPGPGGGAGAPAGPLDMSRLSSSRVQHIFTQLRKVAQHPLLIRSRYTKEQVTELANLAATRGLFGGTPTVERCLQELSSYSDHQLHCFALGHPKLLETYILPEDAVLCSAKIRYLDELLPKLKSKGSRVLLFSQWTTVLDLLEWYMHLRGYHYCRLDGGTQVEDRLALVDAFNAPDSPYFVFLLSTRAGGQGLNLTGADTVILHDVDFNPQIDKQAEDRAHRLGQTRTVSVYRLITRGTVDSNIQAIAERKLALDAAVLTDVTVGAGAEGGGRGRGRGRGRGAASAAETRHMAEILSSLLTPAAPEEAAAGGAAAAGDAGGGGGFGGWAGGSGGGAGPSGLGTPYG</sequence>
<name>A0A9W6BBE8_9CHLO</name>
<gene>
    <name evidence="5" type="primary">PLEST006114</name>
    <name evidence="5" type="ORF">PLESTB_000125600</name>
</gene>
<evidence type="ECO:0000256" key="2">
    <source>
        <dbReference type="SAM" id="MobiDB-lite"/>
    </source>
</evidence>
<evidence type="ECO:0000313" key="6">
    <source>
        <dbReference type="Proteomes" id="UP001165080"/>
    </source>
</evidence>
<dbReference type="Proteomes" id="UP001165080">
    <property type="component" value="Unassembled WGS sequence"/>
</dbReference>
<feature type="region of interest" description="Disordered" evidence="2">
    <location>
        <begin position="591"/>
        <end position="653"/>
    </location>
</feature>
<feature type="region of interest" description="Disordered" evidence="2">
    <location>
        <begin position="387"/>
        <end position="419"/>
    </location>
</feature>
<evidence type="ECO:0000259" key="4">
    <source>
        <dbReference type="PROSITE" id="PS51194"/>
    </source>
</evidence>
<evidence type="ECO:0000256" key="1">
    <source>
        <dbReference type="ARBA" id="ARBA00022801"/>
    </source>
</evidence>
<dbReference type="CDD" id="cd18793">
    <property type="entry name" value="SF2_C_SNF"/>
    <property type="match status" value="1"/>
</dbReference>
<feature type="region of interest" description="Disordered" evidence="2">
    <location>
        <begin position="189"/>
        <end position="254"/>
    </location>
</feature>
<feature type="domain" description="Helicase C-terminal" evidence="4">
    <location>
        <begin position="998"/>
        <end position="1149"/>
    </location>
</feature>
<dbReference type="SMART" id="SM00490">
    <property type="entry name" value="HELICc"/>
    <property type="match status" value="1"/>
</dbReference>
<feature type="compositionally biased region" description="Acidic residues" evidence="2">
    <location>
        <begin position="607"/>
        <end position="640"/>
    </location>
</feature>
<feature type="region of interest" description="Disordered" evidence="2">
    <location>
        <begin position="1"/>
        <end position="69"/>
    </location>
</feature>
<reference evidence="5 6" key="1">
    <citation type="journal article" date="2023" name="Commun. Biol.">
        <title>Reorganization of the ancestral sex-determining regions during the evolution of trioecy in Pleodorina starrii.</title>
        <authorList>
            <person name="Takahashi K."/>
            <person name="Suzuki S."/>
            <person name="Kawai-Toyooka H."/>
            <person name="Yamamoto K."/>
            <person name="Hamaji T."/>
            <person name="Ootsuki R."/>
            <person name="Yamaguchi H."/>
            <person name="Kawachi M."/>
            <person name="Higashiyama T."/>
            <person name="Nozaki H."/>
        </authorList>
    </citation>
    <scope>NUCLEOTIDE SEQUENCE [LARGE SCALE GENOMIC DNA]</scope>
    <source>
        <strain evidence="5 6">NIES-4479</strain>
    </source>
</reference>
<dbReference type="PROSITE" id="PS51192">
    <property type="entry name" value="HELICASE_ATP_BIND_1"/>
    <property type="match status" value="1"/>
</dbReference>
<accession>A0A9W6BBE8</accession>
<evidence type="ECO:0000259" key="3">
    <source>
        <dbReference type="PROSITE" id="PS51192"/>
    </source>
</evidence>
<dbReference type="GO" id="GO:0016787">
    <property type="term" value="F:hydrolase activity"/>
    <property type="evidence" value="ECO:0007669"/>
    <property type="project" value="UniProtKB-KW"/>
</dbReference>
<dbReference type="PANTHER" id="PTHR10799">
    <property type="entry name" value="SNF2/RAD54 HELICASE FAMILY"/>
    <property type="match status" value="1"/>
</dbReference>
<organism evidence="5 6">
    <name type="scientific">Pleodorina starrii</name>
    <dbReference type="NCBI Taxonomy" id="330485"/>
    <lineage>
        <taxon>Eukaryota</taxon>
        <taxon>Viridiplantae</taxon>
        <taxon>Chlorophyta</taxon>
        <taxon>core chlorophytes</taxon>
        <taxon>Chlorophyceae</taxon>
        <taxon>CS clade</taxon>
        <taxon>Chlamydomonadales</taxon>
        <taxon>Volvocaceae</taxon>
        <taxon>Pleodorina</taxon>
    </lineage>
</organism>
<feature type="compositionally biased region" description="Low complexity" evidence="2">
    <location>
        <begin position="51"/>
        <end position="65"/>
    </location>
</feature>
<dbReference type="InterPro" id="IPR038718">
    <property type="entry name" value="SNF2-like_sf"/>
</dbReference>
<dbReference type="Gene3D" id="3.40.50.10810">
    <property type="entry name" value="Tandem AAA-ATPase domain"/>
    <property type="match status" value="2"/>
</dbReference>
<protein>
    <submittedName>
        <fullName evidence="5">Uncharacterized protein</fullName>
    </submittedName>
</protein>
<dbReference type="CDD" id="cd17919">
    <property type="entry name" value="DEXHc_Snf"/>
    <property type="match status" value="1"/>
</dbReference>
<dbReference type="InterPro" id="IPR027417">
    <property type="entry name" value="P-loop_NTPase"/>
</dbReference>
<comment type="caution">
    <text evidence="5">The sequence shown here is derived from an EMBL/GenBank/DDBJ whole genome shotgun (WGS) entry which is preliminary data.</text>
</comment>
<keyword evidence="6" id="KW-1185">Reference proteome</keyword>
<dbReference type="InterPro" id="IPR049730">
    <property type="entry name" value="SNF2/RAD54-like_C"/>
</dbReference>
<evidence type="ECO:0000313" key="5">
    <source>
        <dbReference type="EMBL" id="GLC48685.1"/>
    </source>
</evidence>
<feature type="region of interest" description="Disordered" evidence="2">
    <location>
        <begin position="108"/>
        <end position="160"/>
    </location>
</feature>
<feature type="compositionally biased region" description="Basic residues" evidence="2">
    <location>
        <begin position="861"/>
        <end position="871"/>
    </location>
</feature>
<feature type="region of interest" description="Disordered" evidence="2">
    <location>
        <begin position="1151"/>
        <end position="1172"/>
    </location>
</feature>
<dbReference type="AlphaFoldDB" id="A0A9W6BBE8"/>
<dbReference type="GO" id="GO:0005524">
    <property type="term" value="F:ATP binding"/>
    <property type="evidence" value="ECO:0007669"/>
    <property type="project" value="InterPro"/>
</dbReference>
<dbReference type="Pfam" id="PF00176">
    <property type="entry name" value="SNF2-rel_dom"/>
    <property type="match status" value="1"/>
</dbReference>
<proteinExistence type="predicted"/>
<dbReference type="Pfam" id="PF00271">
    <property type="entry name" value="Helicase_C"/>
    <property type="match status" value="1"/>
</dbReference>
<dbReference type="SUPFAM" id="SSF52540">
    <property type="entry name" value="P-loop containing nucleoside triphosphate hydrolases"/>
    <property type="match status" value="2"/>
</dbReference>
<feature type="domain" description="Helicase ATP-binding" evidence="3">
    <location>
        <begin position="500"/>
        <end position="746"/>
    </location>
</feature>
<dbReference type="InterPro" id="IPR001650">
    <property type="entry name" value="Helicase_C-like"/>
</dbReference>